<comment type="cofactor">
    <cofactor evidence="13">
        <name>a divalent metal cation</name>
        <dbReference type="ChEBI" id="CHEBI:60240"/>
    </cofactor>
    <text evidence="13">Binds 1 divalent metal cation per subunit.</text>
</comment>
<dbReference type="Pfam" id="PF00814">
    <property type="entry name" value="TsaD"/>
    <property type="match status" value="1"/>
</dbReference>
<feature type="repeat" description="Solcar" evidence="14">
    <location>
        <begin position="571"/>
        <end position="663"/>
    </location>
</feature>
<dbReference type="PRINTS" id="PR00789">
    <property type="entry name" value="OSIALOPTASE"/>
</dbReference>
<sequence length="671" mass="74604">MVIVVGFEGSANKFGVGIIKDGEILSNPRDTYISPPGTGFRPPDAARHHREVALRILKEALTEAKVKVSEIDAICYTKGPGMGAPLVSTAVVARAIAQLWDKPLLGVNHCVGHIEMGRLVTKADNPTILYVSGGNTQVVAYSKQCYRIFGETLDIAIGSCLDRFARVIKISNDPSPGYNIEQFAKKGKKFIMLPYVIKGMDMSFSGILSHVTKLAKTKSGSEEELNQFKYDLCYSLQETLFAMLVEVTERALAHTGSTEVLIVGGVGCNIRLQKMMEAMCEERGARLCAMDDRYCIDNGAMIAQAGLCAFNAGVRDSLSDCSITQRFRTDEVDMADGELCGNAVATKANVKPNTIEIHNGSRRVREFVAGGIAGCIAKGMVSPFDRIKILRQGEHRIHANLSIIKSAQTIVRQEGFMQLWRGFPSLVIRIFPYAGIQFLMIDVYKRQWDQYFNKKLVVSEPVKNLICGSATGLSATLLTYPLDTIRTRMLFTTKYDQDYRTWSTTVRCIYSSCGVKGFFNGMSPALWGMIPYAGISFGTYESLREKVLSYPEESFYGLKLRRETPEGKIVSNWYMNSLCGIAAGLLSQFVCFPIDTAKRRMQNANLIESQAALKNKLSIMDTWKDLWQRGGFRLIYRGFSLNIIRALPATATSFTVNEHIRELFQVPRSKP</sequence>
<evidence type="ECO:0000256" key="8">
    <source>
        <dbReference type="ARBA" id="ARBA00022723"/>
    </source>
</evidence>
<dbReference type="Proteomes" id="UP001158576">
    <property type="component" value="Chromosome XSR"/>
</dbReference>
<evidence type="ECO:0000256" key="6">
    <source>
        <dbReference type="ARBA" id="ARBA00022692"/>
    </source>
</evidence>
<protein>
    <recommendedName>
        <fullName evidence="3">N(6)-L-threonylcarbamoyladenine synthase</fullName>
        <ecNumber evidence="3">2.3.1.234</ecNumber>
    </recommendedName>
    <alternativeName>
        <fullName evidence="11">N6-L-threonylcarbamoyladenine synthase</fullName>
    </alternativeName>
</protein>
<feature type="binding site" evidence="13">
    <location>
        <position position="181"/>
    </location>
    <ligand>
        <name>substrate</name>
    </ligand>
</feature>
<evidence type="ECO:0000313" key="16">
    <source>
        <dbReference type="EMBL" id="CAG5098096.1"/>
    </source>
</evidence>
<dbReference type="InterPro" id="IPR017860">
    <property type="entry name" value="Peptidase_M22_CS"/>
</dbReference>
<evidence type="ECO:0000256" key="10">
    <source>
        <dbReference type="ARBA" id="ARBA00023315"/>
    </source>
</evidence>
<dbReference type="PANTHER" id="PTHR11735:SF14">
    <property type="entry name" value="TRNA N6-ADENOSINE THREONYLCARBAMOYLTRANSFERASE"/>
    <property type="match status" value="1"/>
</dbReference>
<keyword evidence="4 13" id="KW-0963">Cytoplasm</keyword>
<evidence type="ECO:0000256" key="1">
    <source>
        <dbReference type="ARBA" id="ARBA00004141"/>
    </source>
</evidence>
<dbReference type="InterPro" id="IPR017861">
    <property type="entry name" value="KAE1/TsaD"/>
</dbReference>
<comment type="catalytic activity">
    <reaction evidence="12 13">
        <text>L-threonylcarbamoyladenylate + adenosine(37) in tRNA = N(6)-L-threonylcarbamoyladenosine(37) in tRNA + AMP + H(+)</text>
        <dbReference type="Rhea" id="RHEA:37059"/>
        <dbReference type="Rhea" id="RHEA-COMP:10162"/>
        <dbReference type="Rhea" id="RHEA-COMP:10163"/>
        <dbReference type="ChEBI" id="CHEBI:15378"/>
        <dbReference type="ChEBI" id="CHEBI:73682"/>
        <dbReference type="ChEBI" id="CHEBI:74411"/>
        <dbReference type="ChEBI" id="CHEBI:74418"/>
        <dbReference type="ChEBI" id="CHEBI:456215"/>
        <dbReference type="EC" id="2.3.1.234"/>
    </reaction>
</comment>
<evidence type="ECO:0000313" key="17">
    <source>
        <dbReference type="Proteomes" id="UP001158576"/>
    </source>
</evidence>
<reference evidence="16 17" key="1">
    <citation type="submission" date="2021-04" db="EMBL/GenBank/DDBJ databases">
        <authorList>
            <person name="Bliznina A."/>
        </authorList>
    </citation>
    <scope>NUCLEOTIDE SEQUENCE [LARGE SCALE GENOMIC DNA]</scope>
</reference>
<feature type="binding site" evidence="13">
    <location>
        <position position="177"/>
    </location>
    <ligand>
        <name>substrate</name>
    </ligand>
</feature>
<evidence type="ECO:0000256" key="14">
    <source>
        <dbReference type="PROSITE-ProRule" id="PRU00282"/>
    </source>
</evidence>
<dbReference type="Gene3D" id="1.50.40.10">
    <property type="entry name" value="Mitochondrial carrier domain"/>
    <property type="match status" value="1"/>
</dbReference>
<dbReference type="EMBL" id="OU015569">
    <property type="protein sequence ID" value="CAG5098096.1"/>
    <property type="molecule type" value="Genomic_DNA"/>
</dbReference>
<dbReference type="InterPro" id="IPR000905">
    <property type="entry name" value="Gcp-like_dom"/>
</dbReference>
<dbReference type="NCBIfam" id="TIGR03722">
    <property type="entry name" value="arch_KAE1"/>
    <property type="match status" value="1"/>
</dbReference>
<keyword evidence="6 14" id="KW-0812">Transmembrane</keyword>
<dbReference type="SUPFAM" id="SSF53067">
    <property type="entry name" value="Actin-like ATPase domain"/>
    <property type="match status" value="1"/>
</dbReference>
<dbReference type="PROSITE" id="PS01016">
    <property type="entry name" value="GLYCOPROTEASE"/>
    <property type="match status" value="1"/>
</dbReference>
<evidence type="ECO:0000256" key="11">
    <source>
        <dbReference type="ARBA" id="ARBA00030439"/>
    </source>
</evidence>
<dbReference type="CDD" id="cd24132">
    <property type="entry name" value="ASKHA_NBD_OSGEP_like_euk"/>
    <property type="match status" value="1"/>
</dbReference>
<dbReference type="Pfam" id="PF00153">
    <property type="entry name" value="Mito_carr"/>
    <property type="match status" value="3"/>
</dbReference>
<evidence type="ECO:0000256" key="13">
    <source>
        <dbReference type="HAMAP-Rule" id="MF_03180"/>
    </source>
</evidence>
<dbReference type="Gene3D" id="3.30.420.40">
    <property type="match status" value="2"/>
</dbReference>
<evidence type="ECO:0000256" key="3">
    <source>
        <dbReference type="ARBA" id="ARBA00012156"/>
    </source>
</evidence>
<dbReference type="HAMAP" id="MF_01446">
    <property type="entry name" value="Kae1"/>
    <property type="match status" value="1"/>
</dbReference>
<keyword evidence="13" id="KW-0539">Nucleus</keyword>
<feature type="repeat" description="Solcar" evidence="14">
    <location>
        <begin position="462"/>
        <end position="546"/>
    </location>
</feature>
<accession>A0ABN7SHT5</accession>
<keyword evidence="8 13" id="KW-0479">Metal-binding</keyword>
<gene>
    <name evidence="16" type="ORF">OKIOD_LOCUS6929</name>
</gene>
<name>A0ABN7SHT5_OIKDI</name>
<keyword evidence="17" id="KW-1185">Reference proteome</keyword>
<evidence type="ECO:0000256" key="5">
    <source>
        <dbReference type="ARBA" id="ARBA00022679"/>
    </source>
</evidence>
<dbReference type="PANTHER" id="PTHR11735">
    <property type="entry name" value="TRNA N6-ADENOSINE THREONYLCARBAMOYLTRANSFERASE"/>
    <property type="match status" value="1"/>
</dbReference>
<dbReference type="InterPro" id="IPR034680">
    <property type="entry name" value="Kae1_archaea_euk"/>
</dbReference>
<feature type="binding site" evidence="13">
    <location>
        <begin position="130"/>
        <end position="134"/>
    </location>
    <ligand>
        <name>substrate</name>
    </ligand>
</feature>
<organism evidence="16 17">
    <name type="scientific">Oikopleura dioica</name>
    <name type="common">Tunicate</name>
    <dbReference type="NCBI Taxonomy" id="34765"/>
    <lineage>
        <taxon>Eukaryota</taxon>
        <taxon>Metazoa</taxon>
        <taxon>Chordata</taxon>
        <taxon>Tunicata</taxon>
        <taxon>Appendicularia</taxon>
        <taxon>Copelata</taxon>
        <taxon>Oikopleuridae</taxon>
        <taxon>Oikopleura</taxon>
    </lineage>
</organism>
<evidence type="ECO:0000256" key="9">
    <source>
        <dbReference type="ARBA" id="ARBA00023136"/>
    </source>
</evidence>
<feature type="binding site" evidence="13">
    <location>
        <position position="113"/>
    </location>
    <ligand>
        <name>a divalent metal cation</name>
        <dbReference type="ChEBI" id="CHEBI:60240"/>
    </ligand>
</feature>
<keyword evidence="7 13" id="KW-0819">tRNA processing</keyword>
<comment type="subcellular location">
    <subcellularLocation>
        <location evidence="13">Cytoplasm</location>
    </subcellularLocation>
    <subcellularLocation>
        <location evidence="13">Nucleus</location>
    </subcellularLocation>
    <subcellularLocation>
        <location evidence="1">Membrane</location>
        <topology evidence="1">Multi-pass membrane protein</topology>
    </subcellularLocation>
</comment>
<dbReference type="PROSITE" id="PS50920">
    <property type="entry name" value="SOLCAR"/>
    <property type="match status" value="3"/>
</dbReference>
<dbReference type="EC" id="2.3.1.234" evidence="3"/>
<feature type="binding site" evidence="13">
    <location>
        <position position="297"/>
    </location>
    <ligand>
        <name>a divalent metal cation</name>
        <dbReference type="ChEBI" id="CHEBI:60240"/>
    </ligand>
</feature>
<feature type="binding site" evidence="13">
    <location>
        <position position="109"/>
    </location>
    <ligand>
        <name>a divalent metal cation</name>
        <dbReference type="ChEBI" id="CHEBI:60240"/>
    </ligand>
</feature>
<evidence type="ECO:0000256" key="7">
    <source>
        <dbReference type="ARBA" id="ARBA00022694"/>
    </source>
</evidence>
<dbReference type="InterPro" id="IPR018108">
    <property type="entry name" value="MCP_transmembrane"/>
</dbReference>
<comment type="similarity">
    <text evidence="13">Belongs to the KAE1 / TsaD family.</text>
</comment>
<feature type="binding site" evidence="13">
    <location>
        <position position="130"/>
    </location>
    <ligand>
        <name>a divalent metal cation</name>
        <dbReference type="ChEBI" id="CHEBI:60240"/>
    </ligand>
</feature>
<dbReference type="InterPro" id="IPR043129">
    <property type="entry name" value="ATPase_NBD"/>
</dbReference>
<feature type="binding site" evidence="13">
    <location>
        <position position="162"/>
    </location>
    <ligand>
        <name>substrate</name>
    </ligand>
</feature>
<keyword evidence="9 14" id="KW-0472">Membrane</keyword>
<keyword evidence="10 13" id="KW-0012">Acyltransferase</keyword>
<comment type="similarity">
    <text evidence="2">Belongs to the mitochondrial carrier (TC 2.A.29) family.</text>
</comment>
<feature type="repeat" description="Solcar" evidence="14">
    <location>
        <begin position="361"/>
        <end position="447"/>
    </location>
</feature>
<dbReference type="NCBIfam" id="TIGR00329">
    <property type="entry name" value="gcp_kae1"/>
    <property type="match status" value="1"/>
</dbReference>
<evidence type="ECO:0000259" key="15">
    <source>
        <dbReference type="Pfam" id="PF00814"/>
    </source>
</evidence>
<dbReference type="SUPFAM" id="SSF103506">
    <property type="entry name" value="Mitochondrial carrier"/>
    <property type="match status" value="1"/>
</dbReference>
<feature type="domain" description="Gcp-like" evidence="15">
    <location>
        <begin position="28"/>
        <end position="303"/>
    </location>
</feature>
<proteinExistence type="inferred from homology"/>
<evidence type="ECO:0000256" key="2">
    <source>
        <dbReference type="ARBA" id="ARBA00006375"/>
    </source>
</evidence>
<evidence type="ECO:0000256" key="12">
    <source>
        <dbReference type="ARBA" id="ARBA00048117"/>
    </source>
</evidence>
<feature type="binding site" evidence="13">
    <location>
        <position position="269"/>
    </location>
    <ligand>
        <name>substrate</name>
    </ligand>
</feature>
<dbReference type="InterPro" id="IPR023395">
    <property type="entry name" value="MCP_dom_sf"/>
</dbReference>
<keyword evidence="5 13" id="KW-0808">Transferase</keyword>
<evidence type="ECO:0000256" key="4">
    <source>
        <dbReference type="ARBA" id="ARBA00022490"/>
    </source>
</evidence>